<protein>
    <submittedName>
        <fullName evidence="1">Transcriptional regulator</fullName>
    </submittedName>
</protein>
<dbReference type="AlphaFoldDB" id="A0AAI8LML0"/>
<dbReference type="InterPro" id="IPR053163">
    <property type="entry name" value="HTH-type_regulator_Rgg"/>
</dbReference>
<evidence type="ECO:0000313" key="2">
    <source>
        <dbReference type="Proteomes" id="UP000275747"/>
    </source>
</evidence>
<name>A0AAI8LML0_ENTFC</name>
<dbReference type="EMBL" id="CP033041">
    <property type="protein sequence ID" value="AYM74145.1"/>
    <property type="molecule type" value="Genomic_DNA"/>
</dbReference>
<dbReference type="PANTHER" id="PTHR37038">
    <property type="entry name" value="TRANSCRIPTIONAL REGULATOR-RELATED"/>
    <property type="match status" value="1"/>
</dbReference>
<proteinExistence type="predicted"/>
<accession>A0AAI8LML0</accession>
<evidence type="ECO:0000313" key="1">
    <source>
        <dbReference type="EMBL" id="AYM74145.1"/>
    </source>
</evidence>
<sequence>MYSCSMLPSFFSSYQQINFLCYYVHYNEHKRGKYMEKYGLTARRIRIDKGLLMKEVYGGIVGRTFAYRFERGEVNLALEDFLSVLDNLELENPDEFFFLHYGEKYRGQKSFLKEIAEETQRFQHVEKEPKFYLKYKDSKKKEERFYAYLIHLLATIDRIDAQTSEVNTEEMKFMEDYLMQMETWTLKEMNNASIILPMLADDIRPLFLSRFKKNYQNYRDFEEDWSFKYANHLLNYALIQLLFNRYEEALSLVPDLQTLVKEHPSLQGRLVITLRLSQLELIAAVFREDDDFIRSETQRIQTICDLCFLDEEVRMAYPRITAEHVKRARVYKKQKEKKSTHP</sequence>
<gene>
    <name evidence="1" type="ORF">D9Z05_13315</name>
</gene>
<organism evidence="1 2">
    <name type="scientific">Enterococcus faecium</name>
    <name type="common">Streptococcus faecium</name>
    <dbReference type="NCBI Taxonomy" id="1352"/>
    <lineage>
        <taxon>Bacteria</taxon>
        <taxon>Bacillati</taxon>
        <taxon>Bacillota</taxon>
        <taxon>Bacilli</taxon>
        <taxon>Lactobacillales</taxon>
        <taxon>Enterococcaceae</taxon>
        <taxon>Enterococcus</taxon>
    </lineage>
</organism>
<reference evidence="1 2" key="1">
    <citation type="submission" date="2018-10" db="EMBL/GenBank/DDBJ databases">
        <title>Escaping from acidified nitrite in gastric host defense: Transcriptomic basis for resistance to free nitrous acid in Enterococcus faecalis.</title>
        <authorList>
            <person name="Yu Z."/>
            <person name="Shi D."/>
            <person name="Liu W."/>
            <person name="Meng F."/>
        </authorList>
    </citation>
    <scope>NUCLEOTIDE SEQUENCE [LARGE SCALE GENOMIC DNA]</scope>
    <source>
        <strain evidence="1 2">JE1</strain>
    </source>
</reference>
<dbReference type="Proteomes" id="UP000275747">
    <property type="component" value="Chromosome"/>
</dbReference>